<reference evidence="3" key="1">
    <citation type="submission" date="2014-04" db="EMBL/GenBank/DDBJ databases">
        <title>Evolutionary Origins and Diversification of the Mycorrhizal Mutualists.</title>
        <authorList>
            <consortium name="DOE Joint Genome Institute"/>
            <consortium name="Mycorrhizal Genomics Consortium"/>
            <person name="Kohler A."/>
            <person name="Kuo A."/>
            <person name="Nagy L.G."/>
            <person name="Floudas D."/>
            <person name="Copeland A."/>
            <person name="Barry K.W."/>
            <person name="Cichocki N."/>
            <person name="Veneault-Fourrey C."/>
            <person name="LaButti K."/>
            <person name="Lindquist E.A."/>
            <person name="Lipzen A."/>
            <person name="Lundell T."/>
            <person name="Morin E."/>
            <person name="Murat C."/>
            <person name="Riley R."/>
            <person name="Ohm R."/>
            <person name="Sun H."/>
            <person name="Tunlid A."/>
            <person name="Henrissat B."/>
            <person name="Grigoriev I.V."/>
            <person name="Hibbett D.S."/>
            <person name="Martin F."/>
        </authorList>
    </citation>
    <scope>NUCLEOTIDE SEQUENCE [LARGE SCALE GENOMIC DNA]</scope>
    <source>
        <strain evidence="3">FD-334 SS-4</strain>
    </source>
</reference>
<evidence type="ECO:0000313" key="3">
    <source>
        <dbReference type="Proteomes" id="UP000054270"/>
    </source>
</evidence>
<dbReference type="AlphaFoldDB" id="A0A0D2NFA0"/>
<sequence length="414" mass="45101">MNGTPTDGSDKAPPPPAPRAKGKKGKQARRGRSPEPWRLSSSEAGSSRLREDDDDSSTESLVSPLAGFTSESASVSSSTLPTSPEYAFASAKTLIGPRMGHVNAAAAVCRWQRSRAAQRRAWHSVVRRAGAASHSAGWAGQPRGGLADRPSRQGARQRVVRLCAGGVGSDLGHAHAAPTTPRHRTPHSSTMRTTRQRRIQLHGTHAARQPNAHPQPRTTQHTIPYAHHHCQSRPPPRQRAVAAPRRTHERGECRRHDGRPGARNGAPWEPRKVVQRRRVVTAIADAVAATTGAADVNWCFFPHAAPLEITISTSSHTYSNFSEAVRFPQSIFDGLTFCFFIRLSGLGPTYYPFHKPDSAAPGRTYIVPVLGFAVDGLLPIIMRMHHQKNSVQRYTGVPISCSSCVSVYLVEWTL</sequence>
<accession>A0A0D2NFA0</accession>
<proteinExistence type="predicted"/>
<evidence type="ECO:0000313" key="2">
    <source>
        <dbReference type="EMBL" id="KJA15346.1"/>
    </source>
</evidence>
<feature type="region of interest" description="Disordered" evidence="1">
    <location>
        <begin position="227"/>
        <end position="267"/>
    </location>
</feature>
<feature type="region of interest" description="Disordered" evidence="1">
    <location>
        <begin position="170"/>
        <end position="192"/>
    </location>
</feature>
<dbReference type="EMBL" id="KN817647">
    <property type="protein sequence ID" value="KJA15346.1"/>
    <property type="molecule type" value="Genomic_DNA"/>
</dbReference>
<organism evidence="2 3">
    <name type="scientific">Hypholoma sublateritium (strain FD-334 SS-4)</name>
    <dbReference type="NCBI Taxonomy" id="945553"/>
    <lineage>
        <taxon>Eukaryota</taxon>
        <taxon>Fungi</taxon>
        <taxon>Dikarya</taxon>
        <taxon>Basidiomycota</taxon>
        <taxon>Agaricomycotina</taxon>
        <taxon>Agaricomycetes</taxon>
        <taxon>Agaricomycetidae</taxon>
        <taxon>Agaricales</taxon>
        <taxon>Agaricineae</taxon>
        <taxon>Strophariaceae</taxon>
        <taxon>Hypholoma</taxon>
    </lineage>
</organism>
<protein>
    <submittedName>
        <fullName evidence="2">Uncharacterized protein</fullName>
    </submittedName>
</protein>
<feature type="region of interest" description="Disordered" evidence="1">
    <location>
        <begin position="131"/>
        <end position="155"/>
    </location>
</feature>
<feature type="compositionally biased region" description="Low complexity" evidence="1">
    <location>
        <begin position="131"/>
        <end position="140"/>
    </location>
</feature>
<name>A0A0D2NFA0_HYPSF</name>
<dbReference type="Proteomes" id="UP000054270">
    <property type="component" value="Unassembled WGS sequence"/>
</dbReference>
<keyword evidence="3" id="KW-1185">Reference proteome</keyword>
<evidence type="ECO:0000256" key="1">
    <source>
        <dbReference type="SAM" id="MobiDB-lite"/>
    </source>
</evidence>
<feature type="compositionally biased region" description="Basic and acidic residues" evidence="1">
    <location>
        <begin position="249"/>
        <end position="260"/>
    </location>
</feature>
<gene>
    <name evidence="2" type="ORF">HYPSUDRAFT_389909</name>
</gene>
<feature type="compositionally biased region" description="Basic residues" evidence="1">
    <location>
        <begin position="20"/>
        <end position="31"/>
    </location>
</feature>
<feature type="region of interest" description="Disordered" evidence="1">
    <location>
        <begin position="1"/>
        <end position="62"/>
    </location>
</feature>